<dbReference type="EMBL" id="RCBY01000009">
    <property type="protein sequence ID" value="RQH55303.1"/>
    <property type="molecule type" value="Genomic_DNA"/>
</dbReference>
<gene>
    <name evidence="2" type="ORF">D5R40_02990</name>
</gene>
<keyword evidence="3" id="KW-1185">Reference proteome</keyword>
<keyword evidence="1" id="KW-0472">Membrane</keyword>
<sequence length="72" mass="8830">MQLLVNNFLEHNKHFLNYLRLFLLLLGLEFLWQYLSVVDNILWLSDNLIMCYKQHLYFLKLQLVYGEYSMAK</sequence>
<reference evidence="2 3" key="1">
    <citation type="journal article" date="2018" name="ACS Chem. Biol.">
        <title>Ketoreductase domain dysfunction expands chemodiversity: malyngamide biosynthesis in the cyanobacterium Okeania hirsuta.</title>
        <authorList>
            <person name="Moss N.A."/>
            <person name="Leao T."/>
            <person name="Rankin M."/>
            <person name="McCullough T.M."/>
            <person name="Qu P."/>
            <person name="Korobeynikov A."/>
            <person name="Smith J.L."/>
            <person name="Gerwick L."/>
            <person name="Gerwick W.H."/>
        </authorList>
    </citation>
    <scope>NUCLEOTIDE SEQUENCE [LARGE SCALE GENOMIC DNA]</scope>
    <source>
        <strain evidence="2 3">PAB10Feb10-1</strain>
    </source>
</reference>
<dbReference type="AlphaFoldDB" id="A0A3N6RQI7"/>
<accession>A0A3N6RQI7</accession>
<keyword evidence="1" id="KW-1133">Transmembrane helix</keyword>
<evidence type="ECO:0000313" key="3">
    <source>
        <dbReference type="Proteomes" id="UP000269154"/>
    </source>
</evidence>
<organism evidence="2 3">
    <name type="scientific">Okeania hirsuta</name>
    <dbReference type="NCBI Taxonomy" id="1458930"/>
    <lineage>
        <taxon>Bacteria</taxon>
        <taxon>Bacillati</taxon>
        <taxon>Cyanobacteriota</taxon>
        <taxon>Cyanophyceae</taxon>
        <taxon>Oscillatoriophycideae</taxon>
        <taxon>Oscillatoriales</taxon>
        <taxon>Microcoleaceae</taxon>
        <taxon>Okeania</taxon>
    </lineage>
</organism>
<comment type="caution">
    <text evidence="2">The sequence shown here is derived from an EMBL/GenBank/DDBJ whole genome shotgun (WGS) entry which is preliminary data.</text>
</comment>
<evidence type="ECO:0000313" key="2">
    <source>
        <dbReference type="EMBL" id="RQH55303.1"/>
    </source>
</evidence>
<protein>
    <submittedName>
        <fullName evidence="2">Uncharacterized protein</fullName>
    </submittedName>
</protein>
<keyword evidence="1" id="KW-0812">Transmembrane</keyword>
<dbReference type="Proteomes" id="UP000269154">
    <property type="component" value="Unassembled WGS sequence"/>
</dbReference>
<name>A0A3N6RQI7_9CYAN</name>
<proteinExistence type="predicted"/>
<evidence type="ECO:0000256" key="1">
    <source>
        <dbReference type="SAM" id="Phobius"/>
    </source>
</evidence>
<feature type="transmembrane region" description="Helical" evidence="1">
    <location>
        <begin position="15"/>
        <end position="35"/>
    </location>
</feature>